<feature type="compositionally biased region" description="Basic and acidic residues" evidence="10">
    <location>
        <begin position="401"/>
        <end position="413"/>
    </location>
</feature>
<evidence type="ECO:0000256" key="7">
    <source>
        <dbReference type="ARBA" id="ARBA00023170"/>
    </source>
</evidence>
<feature type="region of interest" description="Disordered" evidence="10">
    <location>
        <begin position="363"/>
        <end position="419"/>
    </location>
</feature>
<dbReference type="PRINTS" id="PR00237">
    <property type="entry name" value="GPCRRHODOPSN"/>
</dbReference>
<dbReference type="InterPro" id="IPR050569">
    <property type="entry name" value="TAAR"/>
</dbReference>
<evidence type="ECO:0000313" key="12">
    <source>
        <dbReference type="EMBL" id="CAB3993887.1"/>
    </source>
</evidence>
<name>A0A6S7HE43_PARCT</name>
<dbReference type="EMBL" id="CACRXK020002347">
    <property type="protein sequence ID" value="CAB3993887.1"/>
    <property type="molecule type" value="Genomic_DNA"/>
</dbReference>
<sequence length="462" mass="51214">MNGTNATITSNAIMTTTIGTNITNITSTVTPLITTTVNNIANNMSNITTNGTTALLPGPPTFPIWLKIGLVIVAVLTIFGNGIVVYFIITRHRLHTKTNFMVISLAISDLLVGMCIIPSFLACMYVECDNLLAKLFYDAFLFVSVCNLCCITFDRFLAVTRPLRYHMKITRKAVLSMIIVSWIVPSIVSLVPVTWLYTDTNPEDQKTDNKIFYTLQVVVFMFCPCLIMLIAYAVIYNIAWKQTRHIRHVIRSVSSVSSGPRSNSIPTSSTREAKATLKVFGTVVVMFVACWSISAFRTIVNQYELMEIPWDVTNASRLLLVANSAVNPIIYALWKKDIKNEIKKLLKLNSQLVRPSSATFRSSQAEMSRYASQSSIDGDSNGADRRRSRTNSTQEPIPMQKTEKKVEKSKDKPLNNGTVIDSLTSIENVEIKTVEDKGTSTRPGQAVSLGIDNLVAQTDGLV</sequence>
<dbReference type="PANTHER" id="PTHR24249">
    <property type="entry name" value="HISTAMINE RECEPTOR-RELATED G-PROTEIN COUPLED RECEPTOR"/>
    <property type="match status" value="1"/>
</dbReference>
<evidence type="ECO:0000256" key="6">
    <source>
        <dbReference type="ARBA" id="ARBA00023136"/>
    </source>
</evidence>
<comment type="caution">
    <text evidence="12">The sequence shown here is derived from an EMBL/GenBank/DDBJ whole genome shotgun (WGS) entry which is preliminary data.</text>
</comment>
<dbReference type="PANTHER" id="PTHR24249:SF372">
    <property type="entry name" value="G-PROTEIN COUPLED RECEPTORS FAMILY 1 PROFILE DOMAIN-CONTAINING PROTEIN"/>
    <property type="match status" value="1"/>
</dbReference>
<feature type="compositionally biased region" description="Polar residues" evidence="10">
    <location>
        <begin position="363"/>
        <end position="378"/>
    </location>
</feature>
<feature type="transmembrane region" description="Helical" evidence="11">
    <location>
        <begin position="64"/>
        <end position="88"/>
    </location>
</feature>
<protein>
    <submittedName>
        <fullName evidence="12">Trace amine-associated receptor 5-like</fullName>
    </submittedName>
</protein>
<evidence type="ECO:0000256" key="11">
    <source>
        <dbReference type="SAM" id="Phobius"/>
    </source>
</evidence>
<keyword evidence="6 11" id="KW-0472">Membrane</keyword>
<feature type="transmembrane region" description="Helical" evidence="11">
    <location>
        <begin position="174"/>
        <end position="197"/>
    </location>
</feature>
<dbReference type="GO" id="GO:0004930">
    <property type="term" value="F:G protein-coupled receptor activity"/>
    <property type="evidence" value="ECO:0007669"/>
    <property type="project" value="UniProtKB-KW"/>
</dbReference>
<dbReference type="Gene3D" id="1.20.1070.10">
    <property type="entry name" value="Rhodopsin 7-helix transmembrane proteins"/>
    <property type="match status" value="1"/>
</dbReference>
<dbReference type="SMART" id="SM01381">
    <property type="entry name" value="7TM_GPCR_Srsx"/>
    <property type="match status" value="1"/>
</dbReference>
<evidence type="ECO:0000256" key="4">
    <source>
        <dbReference type="ARBA" id="ARBA00022989"/>
    </source>
</evidence>
<keyword evidence="3 9" id="KW-0812">Transmembrane</keyword>
<feature type="transmembrane region" description="Helical" evidence="11">
    <location>
        <begin position="217"/>
        <end position="239"/>
    </location>
</feature>
<comment type="similarity">
    <text evidence="9">Belongs to the G-protein coupled receptor 1 family.</text>
</comment>
<dbReference type="AlphaFoldDB" id="A0A6S7HE43"/>
<comment type="subcellular location">
    <subcellularLocation>
        <location evidence="1">Cell membrane</location>
        <topology evidence="1">Multi-pass membrane protein</topology>
    </subcellularLocation>
</comment>
<dbReference type="PROSITE" id="PS50262">
    <property type="entry name" value="G_PROTEIN_RECEP_F1_2"/>
    <property type="match status" value="1"/>
</dbReference>
<dbReference type="Pfam" id="PF00001">
    <property type="entry name" value="7tm_1"/>
    <property type="match status" value="1"/>
</dbReference>
<dbReference type="Proteomes" id="UP001152795">
    <property type="component" value="Unassembled WGS sequence"/>
</dbReference>
<proteinExistence type="inferred from homology"/>
<evidence type="ECO:0000256" key="2">
    <source>
        <dbReference type="ARBA" id="ARBA00022475"/>
    </source>
</evidence>
<feature type="transmembrane region" description="Helical" evidence="11">
    <location>
        <begin position="315"/>
        <end position="334"/>
    </location>
</feature>
<keyword evidence="4 11" id="KW-1133">Transmembrane helix</keyword>
<dbReference type="InterPro" id="IPR000276">
    <property type="entry name" value="GPCR_Rhodpsn"/>
</dbReference>
<keyword evidence="2" id="KW-1003">Cell membrane</keyword>
<evidence type="ECO:0000313" key="13">
    <source>
        <dbReference type="Proteomes" id="UP001152795"/>
    </source>
</evidence>
<feature type="transmembrane region" description="Helical" evidence="11">
    <location>
        <begin position="100"/>
        <end position="122"/>
    </location>
</feature>
<keyword evidence="5 9" id="KW-0297">G-protein coupled receptor</keyword>
<feature type="transmembrane region" description="Helical" evidence="11">
    <location>
        <begin position="134"/>
        <end position="153"/>
    </location>
</feature>
<dbReference type="GO" id="GO:0005886">
    <property type="term" value="C:plasma membrane"/>
    <property type="evidence" value="ECO:0007669"/>
    <property type="project" value="UniProtKB-SubCell"/>
</dbReference>
<keyword evidence="8 9" id="KW-0807">Transducer</keyword>
<accession>A0A6S7HE43</accession>
<dbReference type="InterPro" id="IPR017452">
    <property type="entry name" value="GPCR_Rhodpsn_7TM"/>
</dbReference>
<evidence type="ECO:0000256" key="9">
    <source>
        <dbReference type="RuleBase" id="RU000688"/>
    </source>
</evidence>
<reference evidence="12" key="1">
    <citation type="submission" date="2020-04" db="EMBL/GenBank/DDBJ databases">
        <authorList>
            <person name="Alioto T."/>
            <person name="Alioto T."/>
            <person name="Gomez Garrido J."/>
        </authorList>
    </citation>
    <scope>NUCLEOTIDE SEQUENCE</scope>
    <source>
        <strain evidence="12">A484AB</strain>
    </source>
</reference>
<evidence type="ECO:0000256" key="8">
    <source>
        <dbReference type="ARBA" id="ARBA00023224"/>
    </source>
</evidence>
<keyword evidence="7 9" id="KW-0675">Receptor</keyword>
<organism evidence="12 13">
    <name type="scientific">Paramuricea clavata</name>
    <name type="common">Red gorgonian</name>
    <name type="synonym">Violescent sea-whip</name>
    <dbReference type="NCBI Taxonomy" id="317549"/>
    <lineage>
        <taxon>Eukaryota</taxon>
        <taxon>Metazoa</taxon>
        <taxon>Cnidaria</taxon>
        <taxon>Anthozoa</taxon>
        <taxon>Octocorallia</taxon>
        <taxon>Malacalcyonacea</taxon>
        <taxon>Plexauridae</taxon>
        <taxon>Paramuricea</taxon>
    </lineage>
</organism>
<evidence type="ECO:0000256" key="3">
    <source>
        <dbReference type="ARBA" id="ARBA00022692"/>
    </source>
</evidence>
<feature type="transmembrane region" description="Helical" evidence="11">
    <location>
        <begin position="279"/>
        <end position="300"/>
    </location>
</feature>
<evidence type="ECO:0000256" key="1">
    <source>
        <dbReference type="ARBA" id="ARBA00004651"/>
    </source>
</evidence>
<evidence type="ECO:0000256" key="10">
    <source>
        <dbReference type="SAM" id="MobiDB-lite"/>
    </source>
</evidence>
<dbReference type="SUPFAM" id="SSF81321">
    <property type="entry name" value="Family A G protein-coupled receptor-like"/>
    <property type="match status" value="1"/>
</dbReference>
<evidence type="ECO:0000256" key="5">
    <source>
        <dbReference type="ARBA" id="ARBA00023040"/>
    </source>
</evidence>
<gene>
    <name evidence="12" type="ORF">PACLA_8A082721</name>
</gene>
<dbReference type="OrthoDB" id="10042731at2759"/>
<keyword evidence="13" id="KW-1185">Reference proteome</keyword>
<dbReference type="PROSITE" id="PS00237">
    <property type="entry name" value="G_PROTEIN_RECEP_F1_1"/>
    <property type="match status" value="1"/>
</dbReference>